<dbReference type="GO" id="GO:0005829">
    <property type="term" value="C:cytosol"/>
    <property type="evidence" value="ECO:0007669"/>
    <property type="project" value="TreeGrafter"/>
</dbReference>
<evidence type="ECO:0000256" key="3">
    <source>
        <dbReference type="ARBA" id="ARBA00022806"/>
    </source>
</evidence>
<sequence>MAGADVVVLARTGTGKTLAFTIPITEMLLKNSDAHTEKGRSPKVLVLAPTRELVTQISSDFQSLCEDDFSVLTVYGGVPLGPQCNSLRRGVDVLIGTPGRVIDLMERGVLCLDSVKHVVLDEVDRMLDMGFHKDVESIIAHLYEGESRQTSDGKPQTLLFSATMAPWVSSVAKRYLSDDTRHISFIEEQQNKTALNVTVCSLFDHGLLPICLP</sequence>
<dbReference type="GO" id="GO:0005524">
    <property type="term" value="F:ATP binding"/>
    <property type="evidence" value="ECO:0007669"/>
    <property type="project" value="UniProtKB-KW"/>
</dbReference>
<dbReference type="GO" id="GO:0003724">
    <property type="term" value="F:RNA helicase activity"/>
    <property type="evidence" value="ECO:0007669"/>
    <property type="project" value="TreeGrafter"/>
</dbReference>
<gene>
    <name evidence="6" type="ORF">CLF_100978</name>
</gene>
<keyword evidence="2" id="KW-0378">Hydrolase</keyword>
<organism evidence="6 7">
    <name type="scientific">Clonorchis sinensis</name>
    <name type="common">Chinese liver fluke</name>
    <dbReference type="NCBI Taxonomy" id="79923"/>
    <lineage>
        <taxon>Eukaryota</taxon>
        <taxon>Metazoa</taxon>
        <taxon>Spiralia</taxon>
        <taxon>Lophotrochozoa</taxon>
        <taxon>Platyhelminthes</taxon>
        <taxon>Trematoda</taxon>
        <taxon>Digenea</taxon>
        <taxon>Opisthorchiida</taxon>
        <taxon>Opisthorchiata</taxon>
        <taxon>Opisthorchiidae</taxon>
        <taxon>Clonorchis</taxon>
    </lineage>
</organism>
<evidence type="ECO:0000256" key="1">
    <source>
        <dbReference type="ARBA" id="ARBA00022741"/>
    </source>
</evidence>
<keyword evidence="7" id="KW-1185">Reference proteome</keyword>
<evidence type="ECO:0000313" key="7">
    <source>
        <dbReference type="Proteomes" id="UP000008909"/>
    </source>
</evidence>
<dbReference type="EMBL" id="DF142860">
    <property type="protein sequence ID" value="GAA47930.1"/>
    <property type="molecule type" value="Genomic_DNA"/>
</dbReference>
<dbReference type="GO" id="GO:0003676">
    <property type="term" value="F:nucleic acid binding"/>
    <property type="evidence" value="ECO:0007669"/>
    <property type="project" value="InterPro"/>
</dbReference>
<keyword evidence="1" id="KW-0547">Nucleotide-binding</keyword>
<evidence type="ECO:0000259" key="5">
    <source>
        <dbReference type="PROSITE" id="PS51192"/>
    </source>
</evidence>
<dbReference type="CDD" id="cd00268">
    <property type="entry name" value="DEADc"/>
    <property type="match status" value="1"/>
</dbReference>
<dbReference type="InterPro" id="IPR027417">
    <property type="entry name" value="P-loop_NTPase"/>
</dbReference>
<dbReference type="PANTHER" id="PTHR47959:SF1">
    <property type="entry name" value="ATP-DEPENDENT RNA HELICASE DBPA"/>
    <property type="match status" value="1"/>
</dbReference>
<dbReference type="Gene3D" id="3.40.50.300">
    <property type="entry name" value="P-loop containing nucleotide triphosphate hydrolases"/>
    <property type="match status" value="1"/>
</dbReference>
<dbReference type="InterPro" id="IPR011545">
    <property type="entry name" value="DEAD/DEAH_box_helicase_dom"/>
</dbReference>
<evidence type="ECO:0000256" key="2">
    <source>
        <dbReference type="ARBA" id="ARBA00022801"/>
    </source>
</evidence>
<proteinExistence type="predicted"/>
<keyword evidence="4" id="KW-0067">ATP-binding</keyword>
<dbReference type="PANTHER" id="PTHR47959">
    <property type="entry name" value="ATP-DEPENDENT RNA HELICASE RHLE-RELATED"/>
    <property type="match status" value="1"/>
</dbReference>
<dbReference type="Pfam" id="PF00270">
    <property type="entry name" value="DEAD"/>
    <property type="match status" value="1"/>
</dbReference>
<protein>
    <submittedName>
        <fullName evidence="6">Nucleolar RNA helicase 2</fullName>
    </submittedName>
</protein>
<keyword evidence="3 6" id="KW-0347">Helicase</keyword>
<reference key="2">
    <citation type="submission" date="2011-10" db="EMBL/GenBank/DDBJ databases">
        <title>The genome and transcriptome sequence of Clonorchis sinensis provide insights into the carcinogenic liver fluke.</title>
        <authorList>
            <person name="Wang X."/>
            <person name="Huang Y."/>
            <person name="Chen W."/>
            <person name="Liu H."/>
            <person name="Guo L."/>
            <person name="Chen Y."/>
            <person name="Luo F."/>
            <person name="Zhou W."/>
            <person name="Sun J."/>
            <person name="Mao Q."/>
            <person name="Liang P."/>
            <person name="Zhou C."/>
            <person name="Tian Y."/>
            <person name="Men J."/>
            <person name="Lv X."/>
            <person name="Huang L."/>
            <person name="Zhou J."/>
            <person name="Hu Y."/>
            <person name="Li R."/>
            <person name="Zhang F."/>
            <person name="Lei H."/>
            <person name="Li X."/>
            <person name="Hu X."/>
            <person name="Liang C."/>
            <person name="Xu J."/>
            <person name="Wu Z."/>
            <person name="Yu X."/>
        </authorList>
    </citation>
    <scope>NUCLEOTIDE SEQUENCE</scope>
    <source>
        <strain>Henan</strain>
    </source>
</reference>
<feature type="domain" description="Helicase ATP-binding" evidence="5">
    <location>
        <begin position="1"/>
        <end position="182"/>
    </location>
</feature>
<dbReference type="InterPro" id="IPR014001">
    <property type="entry name" value="Helicase_ATP-bd"/>
</dbReference>
<reference evidence="6" key="1">
    <citation type="journal article" date="2011" name="Genome Biol.">
        <title>The draft genome of the carcinogenic human liver fluke Clonorchis sinensis.</title>
        <authorList>
            <person name="Wang X."/>
            <person name="Chen W."/>
            <person name="Huang Y."/>
            <person name="Sun J."/>
            <person name="Men J."/>
            <person name="Liu H."/>
            <person name="Luo F."/>
            <person name="Guo L."/>
            <person name="Lv X."/>
            <person name="Deng C."/>
            <person name="Zhou C."/>
            <person name="Fan Y."/>
            <person name="Li X."/>
            <person name="Huang L."/>
            <person name="Hu Y."/>
            <person name="Liang C."/>
            <person name="Hu X."/>
            <person name="Xu J."/>
            <person name="Yu X."/>
        </authorList>
    </citation>
    <scope>NUCLEOTIDE SEQUENCE [LARGE SCALE GENOMIC DNA]</scope>
    <source>
        <strain evidence="6">Henan</strain>
    </source>
</reference>
<name>G7Y4P4_CLOSI</name>
<dbReference type="InterPro" id="IPR044742">
    <property type="entry name" value="DEAD/DEAH_RhlB"/>
</dbReference>
<dbReference type="PROSITE" id="PS51192">
    <property type="entry name" value="HELICASE_ATP_BIND_1"/>
    <property type="match status" value="1"/>
</dbReference>
<accession>G7Y4P4</accession>
<dbReference type="InterPro" id="IPR050079">
    <property type="entry name" value="DEAD_box_RNA_helicase"/>
</dbReference>
<dbReference type="Proteomes" id="UP000008909">
    <property type="component" value="Unassembled WGS sequence"/>
</dbReference>
<dbReference type="SUPFAM" id="SSF52540">
    <property type="entry name" value="P-loop containing nucleoside triphosphate hydrolases"/>
    <property type="match status" value="1"/>
</dbReference>
<dbReference type="SMART" id="SM00487">
    <property type="entry name" value="DEXDc"/>
    <property type="match status" value="1"/>
</dbReference>
<dbReference type="AlphaFoldDB" id="G7Y4P4"/>
<evidence type="ECO:0000313" key="6">
    <source>
        <dbReference type="EMBL" id="GAA47930.1"/>
    </source>
</evidence>
<dbReference type="GO" id="GO:0016787">
    <property type="term" value="F:hydrolase activity"/>
    <property type="evidence" value="ECO:0007669"/>
    <property type="project" value="UniProtKB-KW"/>
</dbReference>
<evidence type="ECO:0000256" key="4">
    <source>
        <dbReference type="ARBA" id="ARBA00022840"/>
    </source>
</evidence>